<reference evidence="7" key="1">
    <citation type="submission" date="2021-02" db="EMBL/GenBank/DDBJ databases">
        <authorList>
            <person name="Nowell W R."/>
        </authorList>
    </citation>
    <scope>NUCLEOTIDE SEQUENCE</scope>
</reference>
<evidence type="ECO:0000256" key="4">
    <source>
        <dbReference type="ARBA" id="ARBA00022833"/>
    </source>
</evidence>
<sequence>MTTSSSSSSISNTSVLQTVQNKSTKKGNPNSCVEKFFVNYKEHADGKTSSECLVCKYLVTHKICVTSNYTRHMQRHHLKMYMEWIDSLKNNDNKDVIVTQPKIKDAFNNNKTTKYSSQHPRQIELNNMIINDLIIDLGLPLSIVERPAFLRAMSKADSKFHVQSRRSICRESIPALYDKMIRELKTICTTAEFISLTLDIWTDRRMRPFYAVTGHSIIDCVFKSYVLSFLPLTGSHTGEALLNEFEKIISSDYNIENKLVRLVTDNAANNVKAFKSLIVTGFEHYFEGDDDDRIDDDDSETDENNTENIFNTLANDNSVNLLRIPCFSHTSQLVVADGLKESSCARSSLVKVAKIAKYSHQSTKFAENLEVNVLNEYLNHCNKDELCLTSRDIAILREFLSLFALFAEATVRAQAQNSPSISLVAPSLLGIFFHLENELKNCCIYTSSLCKLNWIVLSELSDPVKESLCQLIKKLVTDAAFQLNSSKDSSSSSNYYNAAHDDKGESSDIVSGEKRKTLFGYCSSQNKIKKTRIDIQNSIQDEIVSFLKEESALLNCPWKKCCVKLNFISTHLIEHNDFRNVQLNSFTLKLKKLDYELR</sequence>
<protein>
    <submittedName>
        <fullName evidence="7">Uncharacterized protein</fullName>
    </submittedName>
</protein>
<comment type="caution">
    <text evidence="7">The sequence shown here is derived from an EMBL/GenBank/DDBJ whole genome shotgun (WGS) entry which is preliminary data.</text>
</comment>
<accession>A0A815BPN6</accession>
<evidence type="ECO:0000256" key="1">
    <source>
        <dbReference type="ARBA" id="ARBA00004123"/>
    </source>
</evidence>
<comment type="subcellular location">
    <subcellularLocation>
        <location evidence="1">Nucleus</location>
    </subcellularLocation>
</comment>
<feature type="compositionally biased region" description="Low complexity" evidence="6">
    <location>
        <begin position="1"/>
        <end position="14"/>
    </location>
</feature>
<evidence type="ECO:0000256" key="3">
    <source>
        <dbReference type="ARBA" id="ARBA00022771"/>
    </source>
</evidence>
<dbReference type="GO" id="GO:0005634">
    <property type="term" value="C:nucleus"/>
    <property type="evidence" value="ECO:0007669"/>
    <property type="project" value="UniProtKB-SubCell"/>
</dbReference>
<keyword evidence="5" id="KW-0539">Nucleus</keyword>
<dbReference type="Proteomes" id="UP000681722">
    <property type="component" value="Unassembled WGS sequence"/>
</dbReference>
<feature type="compositionally biased region" description="Basic and acidic residues" evidence="6">
    <location>
        <begin position="499"/>
        <end position="508"/>
    </location>
</feature>
<feature type="compositionally biased region" description="Polar residues" evidence="6">
    <location>
        <begin position="15"/>
        <end position="28"/>
    </location>
</feature>
<dbReference type="EMBL" id="CAJOBC010024069">
    <property type="protein sequence ID" value="CAF4061737.1"/>
    <property type="molecule type" value="Genomic_DNA"/>
</dbReference>
<evidence type="ECO:0000256" key="5">
    <source>
        <dbReference type="ARBA" id="ARBA00023242"/>
    </source>
</evidence>
<dbReference type="Proteomes" id="UP000663829">
    <property type="component" value="Unassembled WGS sequence"/>
</dbReference>
<dbReference type="InterPro" id="IPR012337">
    <property type="entry name" value="RNaseH-like_sf"/>
</dbReference>
<evidence type="ECO:0000256" key="2">
    <source>
        <dbReference type="ARBA" id="ARBA00022723"/>
    </source>
</evidence>
<evidence type="ECO:0000256" key="6">
    <source>
        <dbReference type="SAM" id="MobiDB-lite"/>
    </source>
</evidence>
<dbReference type="OrthoDB" id="1607513at2759"/>
<keyword evidence="4" id="KW-0862">Zinc</keyword>
<dbReference type="SUPFAM" id="SSF53098">
    <property type="entry name" value="Ribonuclease H-like"/>
    <property type="match status" value="1"/>
</dbReference>
<gene>
    <name evidence="7" type="ORF">GPM918_LOCUS27148</name>
    <name evidence="8" type="ORF">SRO942_LOCUS27428</name>
</gene>
<dbReference type="PANTHER" id="PTHR46481:SF10">
    <property type="entry name" value="ZINC FINGER BED DOMAIN-CONTAINING PROTEIN 39"/>
    <property type="match status" value="1"/>
</dbReference>
<dbReference type="AlphaFoldDB" id="A0A815BPN6"/>
<organism evidence="7 9">
    <name type="scientific">Didymodactylos carnosus</name>
    <dbReference type="NCBI Taxonomy" id="1234261"/>
    <lineage>
        <taxon>Eukaryota</taxon>
        <taxon>Metazoa</taxon>
        <taxon>Spiralia</taxon>
        <taxon>Gnathifera</taxon>
        <taxon>Rotifera</taxon>
        <taxon>Eurotatoria</taxon>
        <taxon>Bdelloidea</taxon>
        <taxon>Philodinida</taxon>
        <taxon>Philodinidae</taxon>
        <taxon>Didymodactylos</taxon>
    </lineage>
</organism>
<proteinExistence type="predicted"/>
<keyword evidence="3" id="KW-0863">Zinc-finger</keyword>
<dbReference type="GO" id="GO:0008270">
    <property type="term" value="F:zinc ion binding"/>
    <property type="evidence" value="ECO:0007669"/>
    <property type="project" value="UniProtKB-KW"/>
</dbReference>
<feature type="region of interest" description="Disordered" evidence="6">
    <location>
        <begin position="1"/>
        <end position="28"/>
    </location>
</feature>
<evidence type="ECO:0000313" key="7">
    <source>
        <dbReference type="EMBL" id="CAF1272440.1"/>
    </source>
</evidence>
<feature type="region of interest" description="Disordered" evidence="6">
    <location>
        <begin position="485"/>
        <end position="508"/>
    </location>
</feature>
<name>A0A815BPN6_9BILA</name>
<evidence type="ECO:0000313" key="8">
    <source>
        <dbReference type="EMBL" id="CAF4061737.1"/>
    </source>
</evidence>
<keyword evidence="2" id="KW-0479">Metal-binding</keyword>
<dbReference type="InterPro" id="IPR052035">
    <property type="entry name" value="ZnF_BED_domain_contain"/>
</dbReference>
<dbReference type="EMBL" id="CAJNOQ010011269">
    <property type="protein sequence ID" value="CAF1272440.1"/>
    <property type="molecule type" value="Genomic_DNA"/>
</dbReference>
<keyword evidence="9" id="KW-1185">Reference proteome</keyword>
<evidence type="ECO:0000313" key="9">
    <source>
        <dbReference type="Proteomes" id="UP000663829"/>
    </source>
</evidence>
<dbReference type="PANTHER" id="PTHR46481">
    <property type="entry name" value="ZINC FINGER BED DOMAIN-CONTAINING PROTEIN 4"/>
    <property type="match status" value="1"/>
</dbReference>